<dbReference type="PANTHER" id="PTHR45736:SF5">
    <property type="entry name" value="ZINC FINGER MYM-TYPE PROTEIN 4"/>
    <property type="match status" value="1"/>
</dbReference>
<feature type="compositionally biased region" description="Basic residues" evidence="5">
    <location>
        <begin position="80"/>
        <end position="95"/>
    </location>
</feature>
<dbReference type="SUPFAM" id="SSF57716">
    <property type="entry name" value="Glucocorticoid receptor-like (DNA-binding domain)"/>
    <property type="match status" value="2"/>
</dbReference>
<organism evidence="7 8">
    <name type="scientific">Channa argus</name>
    <name type="common">Northern snakehead</name>
    <name type="synonym">Ophicephalus argus</name>
    <dbReference type="NCBI Taxonomy" id="215402"/>
    <lineage>
        <taxon>Eukaryota</taxon>
        <taxon>Metazoa</taxon>
        <taxon>Chordata</taxon>
        <taxon>Craniata</taxon>
        <taxon>Vertebrata</taxon>
        <taxon>Euteleostomi</taxon>
        <taxon>Actinopterygii</taxon>
        <taxon>Neopterygii</taxon>
        <taxon>Teleostei</taxon>
        <taxon>Neoteleostei</taxon>
        <taxon>Acanthomorphata</taxon>
        <taxon>Anabantaria</taxon>
        <taxon>Anabantiformes</taxon>
        <taxon>Channoidei</taxon>
        <taxon>Channidae</taxon>
        <taxon>Channa</taxon>
    </lineage>
</organism>
<evidence type="ECO:0000256" key="4">
    <source>
        <dbReference type="ARBA" id="ARBA00022833"/>
    </source>
</evidence>
<evidence type="ECO:0000259" key="6">
    <source>
        <dbReference type="SMART" id="SM00746"/>
    </source>
</evidence>
<feature type="domain" description="TRASH" evidence="6">
    <location>
        <begin position="976"/>
        <end position="1011"/>
    </location>
</feature>
<evidence type="ECO:0000256" key="5">
    <source>
        <dbReference type="SAM" id="MobiDB-lite"/>
    </source>
</evidence>
<feature type="compositionally biased region" description="Acidic residues" evidence="5">
    <location>
        <begin position="33"/>
        <end position="62"/>
    </location>
</feature>
<dbReference type="SMART" id="SM00746">
    <property type="entry name" value="TRASH"/>
    <property type="match status" value="16"/>
</dbReference>
<keyword evidence="1" id="KW-0479">Metal-binding</keyword>
<name>A0A6G1QXD6_CHAAH</name>
<gene>
    <name evidence="7" type="ORF">EXN66_Car000320</name>
</gene>
<dbReference type="Pfam" id="PF06467">
    <property type="entry name" value="zf-FCS"/>
    <property type="match status" value="4"/>
</dbReference>
<feature type="domain" description="TRASH" evidence="6">
    <location>
        <begin position="709"/>
        <end position="745"/>
    </location>
</feature>
<feature type="domain" description="TRASH" evidence="6">
    <location>
        <begin position="1057"/>
        <end position="1095"/>
    </location>
</feature>
<reference evidence="8" key="2">
    <citation type="submission" date="2019-02" db="EMBL/GenBank/DDBJ databases">
        <title>Opniocepnalus argus Var Kimnra genome.</title>
        <authorList>
            <person name="Zhou C."/>
            <person name="Xiao S."/>
        </authorList>
    </citation>
    <scope>NUCLEOTIDE SEQUENCE [LARGE SCALE GENOMIC DNA]</scope>
</reference>
<proteinExistence type="predicted"/>
<feature type="domain" description="TRASH" evidence="6">
    <location>
        <begin position="919"/>
        <end position="959"/>
    </location>
</feature>
<reference evidence="7 8" key="1">
    <citation type="submission" date="2019-02" db="EMBL/GenBank/DDBJ databases">
        <title>Opniocepnalus argus genome.</title>
        <authorList>
            <person name="Zhou C."/>
            <person name="Xiao S."/>
        </authorList>
    </citation>
    <scope>NUCLEOTIDE SEQUENCE [LARGE SCALE GENOMIC DNA]</scope>
    <source>
        <strain evidence="7">OARG1902GOOAL</strain>
        <tissue evidence="7">Muscle</tissue>
    </source>
</reference>
<keyword evidence="8" id="KW-1185">Reference proteome</keyword>
<evidence type="ECO:0000313" key="8">
    <source>
        <dbReference type="Proteomes" id="UP000503349"/>
    </source>
</evidence>
<dbReference type="GO" id="GO:0008270">
    <property type="term" value="F:zinc ion binding"/>
    <property type="evidence" value="ECO:0007669"/>
    <property type="project" value="UniProtKB-KW"/>
</dbReference>
<protein>
    <submittedName>
        <fullName evidence="7">Zinc finger MYM-type protein 4 Zinc finger protein 262</fullName>
    </submittedName>
</protein>
<feature type="domain" description="TRASH" evidence="6">
    <location>
        <begin position="667"/>
        <end position="702"/>
    </location>
</feature>
<evidence type="ECO:0000256" key="1">
    <source>
        <dbReference type="ARBA" id="ARBA00022723"/>
    </source>
</evidence>
<dbReference type="AlphaFoldDB" id="A0A6G1QXD6"/>
<dbReference type="EMBL" id="CM015712">
    <property type="protein sequence ID" value="KAF3707147.1"/>
    <property type="molecule type" value="Genomic_DNA"/>
</dbReference>
<feature type="domain" description="TRASH" evidence="6">
    <location>
        <begin position="877"/>
        <end position="913"/>
    </location>
</feature>
<feature type="compositionally biased region" description="Basic and acidic residues" evidence="5">
    <location>
        <begin position="108"/>
        <end position="132"/>
    </location>
</feature>
<dbReference type="Pfam" id="PF24900">
    <property type="entry name" value="TRASH_ZMYM4"/>
    <property type="match status" value="3"/>
</dbReference>
<dbReference type="InterPro" id="IPR010507">
    <property type="entry name" value="Znf_MYM"/>
</dbReference>
<feature type="compositionally biased region" description="Acidic residues" evidence="5">
    <location>
        <begin position="226"/>
        <end position="239"/>
    </location>
</feature>
<feature type="domain" description="TRASH" evidence="6">
    <location>
        <begin position="469"/>
        <end position="504"/>
    </location>
</feature>
<keyword evidence="4" id="KW-0862">Zinc</keyword>
<feature type="compositionally biased region" description="Low complexity" evidence="5">
    <location>
        <begin position="63"/>
        <end position="79"/>
    </location>
</feature>
<feature type="domain" description="TRASH" evidence="6">
    <location>
        <begin position="430"/>
        <end position="465"/>
    </location>
</feature>
<feature type="domain" description="TRASH" evidence="6">
    <location>
        <begin position="1105"/>
        <end position="1141"/>
    </location>
</feature>
<evidence type="ECO:0000313" key="7">
    <source>
        <dbReference type="EMBL" id="KAF3707147.1"/>
    </source>
</evidence>
<dbReference type="InterPro" id="IPR011017">
    <property type="entry name" value="TRASH_dom"/>
</dbReference>
<feature type="region of interest" description="Disordered" evidence="5">
    <location>
        <begin position="29"/>
        <end position="179"/>
    </location>
</feature>
<dbReference type="InterPro" id="IPR051284">
    <property type="entry name" value="ZnF_MYMT-QRICH1"/>
</dbReference>
<dbReference type="PANTHER" id="PTHR45736">
    <property type="entry name" value="ZINC FINGER MYM-TYPE PROTEIN"/>
    <property type="match status" value="1"/>
</dbReference>
<evidence type="ECO:0000256" key="3">
    <source>
        <dbReference type="ARBA" id="ARBA00022771"/>
    </source>
</evidence>
<keyword evidence="3" id="KW-0863">Zinc-finger</keyword>
<feature type="region of interest" description="Disordered" evidence="5">
    <location>
        <begin position="226"/>
        <end position="251"/>
    </location>
</feature>
<feature type="domain" description="TRASH" evidence="6">
    <location>
        <begin position="380"/>
        <end position="420"/>
    </location>
</feature>
<feature type="region of interest" description="Disordered" evidence="5">
    <location>
        <begin position="193"/>
        <end position="214"/>
    </location>
</feature>
<feature type="domain" description="TRASH" evidence="6">
    <location>
        <begin position="1016"/>
        <end position="1051"/>
    </location>
</feature>
<feature type="domain" description="TRASH" evidence="6">
    <location>
        <begin position="1170"/>
        <end position="1206"/>
    </location>
</feature>
<feature type="compositionally biased region" description="Basic and acidic residues" evidence="5">
    <location>
        <begin position="201"/>
        <end position="212"/>
    </location>
</feature>
<feature type="domain" description="TRASH" evidence="6">
    <location>
        <begin position="751"/>
        <end position="789"/>
    </location>
</feature>
<accession>A0A6G1QXD6</accession>
<feature type="domain" description="TRASH" evidence="6">
    <location>
        <begin position="514"/>
        <end position="552"/>
    </location>
</feature>
<sequence length="1224" mass="136976">MPEAAVDIARILQLLSAMEKGCLEKFEGKSLEEIEIEDELQPDVEFDKPDGDDDKEGNEEAESSVQSGGPSSSRRSVSSTKKKGFSMRKRGRPRTRRPESGSEESEPCDERNDENTPKEDRTEDMPVKKAEETLSPSKENATSIYFSDDDDDNYMNMDFDLDIDTDEGGGNYESDKDGDSVGLALMPVKTSVKETANQNKDISDNKMKDSSSHKHNTYTELKETMDVEAENDVDQEEEQTDRMDVDSSSSSAILDAEKKNKLSAAMTGMKELKILIPKLEIENIQGPIHISRLPSVCRRLLGKDQPLQKSSNKYEMSSPSADIDNKSSDAKDIEMMCSFCKKPMMKGQTAYQKKGFKDVFCSKNCLFEMFPMNRQTTKTCHYCLRSITQLLDLIMAVVDTKGTMKDFCSVTCLTSYKSNTGSTQVAHLLCSMCNKSCPAACELTLKEAVHKFCSDSCLEDFRRDKMGVCENCSSPCLKKLVLKLEGEPKTICTERCLDHFKEILLQNIKTPQPCTMCHTTQPVPDMIVYKSSSETMELFCSRNCVTSYKLGSTLMHKLQGKTGSDQMKKTKRGITLEQTLNTEDVNIRSDYTSSCPAEKHPEIKLVTKSCYNCFRVIMRPHNIILAPVDDSGTMKELCSETCLASVNSKRSLAATKPLLPLGPHLECKMCNRYCYCKFRLMLGGIVHGLCSDTCLTNFRKVNIVPLLTCDVCSSIHLDRQFELKMDDSSKNICSEECLVKFKGKVTKPQLCLMCQTSHQMSDMVENKNQDGSLNFFCSNRCMMVYKASFLTVTEKRKPSCEQNDLEEVKPPPHFFIKEEPIDDEYNQKVTLSVSTLDIKSEPSVAKEDLKISSIFSLTGDSKPAAPTVTHEDVPASCSNCKNILMDGETVYQRKGHADVFCSTSCLLKFYQMKPVKKTCQFCLQVIPQPQDAIQALVDSNGATKDFCSQACLSAFNYKTMMSTKIPIVPVGSHSQCNMCSRYSISKHEFIQDDRVYKMCSEPCLNRFCNLNKLSICENCHYCCKNPLMLKVEHRTKKVCSAACLAQVKKKVKAHQPCAMCHTSKLVTEMIENKNSEEELELFCTSSCLMASKIQAISASGTALNCDNCGKLAVPACHLAMSNGSIRNFCTLTCAMAFKDAQKDRISATNSTGVPNQTQCDLFKTPEKLLCARCQRVIGSTPKVIQTKDKINFVCSLACSQEFKRVNNITGMCAFCKNERIIHRH</sequence>
<keyword evidence="2" id="KW-0677">Repeat</keyword>
<feature type="domain" description="TRASH" evidence="6">
    <location>
        <begin position="337"/>
        <end position="371"/>
    </location>
</feature>
<dbReference type="Proteomes" id="UP000503349">
    <property type="component" value="Chromosome 1"/>
</dbReference>
<feature type="domain" description="TRASH" evidence="6">
    <location>
        <begin position="610"/>
        <end position="650"/>
    </location>
</feature>
<feature type="compositionally biased region" description="Acidic residues" evidence="5">
    <location>
        <begin position="147"/>
        <end position="167"/>
    </location>
</feature>
<feature type="compositionally biased region" description="Polar residues" evidence="5">
    <location>
        <begin position="134"/>
        <end position="144"/>
    </location>
</feature>
<evidence type="ECO:0000256" key="2">
    <source>
        <dbReference type="ARBA" id="ARBA00022737"/>
    </source>
</evidence>